<feature type="compositionally biased region" description="Basic and acidic residues" evidence="1">
    <location>
        <begin position="416"/>
        <end position="459"/>
    </location>
</feature>
<feature type="compositionally biased region" description="Basic and acidic residues" evidence="1">
    <location>
        <begin position="320"/>
        <end position="336"/>
    </location>
</feature>
<evidence type="ECO:0000313" key="2">
    <source>
        <dbReference type="EMBL" id="ABO98956.1"/>
    </source>
</evidence>
<dbReference type="KEGG" id="olu:OSTLU_26872"/>
<proteinExistence type="predicted"/>
<protein>
    <submittedName>
        <fullName evidence="2">Uncharacterized protein</fullName>
    </submittedName>
</protein>
<accession>A4S5T0</accession>
<dbReference type="Proteomes" id="UP000001568">
    <property type="component" value="Chromosome 12"/>
</dbReference>
<dbReference type="EMBL" id="CP000592">
    <property type="protein sequence ID" value="ABO98956.1"/>
    <property type="molecule type" value="Genomic_DNA"/>
</dbReference>
<evidence type="ECO:0000256" key="1">
    <source>
        <dbReference type="SAM" id="MobiDB-lite"/>
    </source>
</evidence>
<feature type="region of interest" description="Disordered" evidence="1">
    <location>
        <begin position="416"/>
        <end position="481"/>
    </location>
</feature>
<feature type="compositionally biased region" description="Basic and acidic residues" evidence="1">
    <location>
        <begin position="380"/>
        <end position="398"/>
    </location>
</feature>
<sequence length="584" mass="66811">MWCFDVDARVERGGDVTSQTLKHCAMERPRKEEETTRDAKTGRFEFGKMSDANDAATPGRAFALRFGSGKTTHEAKIGDVKAIFGKFVREGKMTVETKDGTRVLVRGSPGECARLMKTLTTMKSQPTEARQAYLRGLQRCATCAGKCEANERKMAERQDKAAAAAAAAAEASAEKRRRRETEEVERRAAKESKLEDQLRALEEKKLKVESTKAEIASLKIDIEGERDALRREKESIVQRRRELEDERRLLERQSSEAAEERAKMESQRKLAEIEGQRLAEEKARNVDRARELAEEKERIAKLERELEEDRERLAFMQKHQKNDELQAQRVREEASRRAQARAQEAQKRKGKPEAMSPGSFYGKKKAKIVIDDDDDSDDSSAEKENEKATNEAEDARRKERIAKLRKAELERQLKEKLAREELGRRQAEAQQKKEAARRAQMDSKLERERKARQEEEARSHQKWKSQQAEQIRKNSRANSVPTATKAMWESHLTSLENLKSRAVGSLCETDIPWPPAHNIAFFAGADGLHEKKKKVTKATLSWHPDKFEQKYGKLLKESEAQKIRTRVAALSSQFIELRQALNAM</sequence>
<feature type="compositionally biased region" description="Basic and acidic residues" evidence="1">
    <location>
        <begin position="179"/>
        <end position="192"/>
    </location>
</feature>
<name>A4S5T0_OSTLU</name>
<dbReference type="GeneID" id="5004781"/>
<gene>
    <name evidence="2" type="ORF">OSTLU_26872</name>
</gene>
<keyword evidence="3" id="KW-1185">Reference proteome</keyword>
<evidence type="ECO:0000313" key="3">
    <source>
        <dbReference type="Proteomes" id="UP000001568"/>
    </source>
</evidence>
<feature type="region of interest" description="Disordered" evidence="1">
    <location>
        <begin position="313"/>
        <end position="398"/>
    </location>
</feature>
<dbReference type="OMA" id="CAMERPR"/>
<dbReference type="RefSeq" id="XP_001420663.1">
    <property type="nucleotide sequence ID" value="XM_001420626.1"/>
</dbReference>
<feature type="region of interest" description="Disordered" evidence="1">
    <location>
        <begin position="239"/>
        <end position="301"/>
    </location>
</feature>
<dbReference type="OrthoDB" id="2020984at2759"/>
<reference evidence="2 3" key="1">
    <citation type="journal article" date="2007" name="Proc. Natl. Acad. Sci. U.S.A.">
        <title>The tiny eukaryote Ostreococcus provides genomic insights into the paradox of plankton speciation.</title>
        <authorList>
            <person name="Palenik B."/>
            <person name="Grimwood J."/>
            <person name="Aerts A."/>
            <person name="Rouze P."/>
            <person name="Salamov A."/>
            <person name="Putnam N."/>
            <person name="Dupont C."/>
            <person name="Jorgensen R."/>
            <person name="Derelle E."/>
            <person name="Rombauts S."/>
            <person name="Zhou K."/>
            <person name="Otillar R."/>
            <person name="Merchant S.S."/>
            <person name="Podell S."/>
            <person name="Gaasterland T."/>
            <person name="Napoli C."/>
            <person name="Gendler K."/>
            <person name="Manuell A."/>
            <person name="Tai V."/>
            <person name="Vallon O."/>
            <person name="Piganeau G."/>
            <person name="Jancek S."/>
            <person name="Heijde M."/>
            <person name="Jabbari K."/>
            <person name="Bowler C."/>
            <person name="Lohr M."/>
            <person name="Robbens S."/>
            <person name="Werner G."/>
            <person name="Dubchak I."/>
            <person name="Pazour G.J."/>
            <person name="Ren Q."/>
            <person name="Paulsen I."/>
            <person name="Delwiche C."/>
            <person name="Schmutz J."/>
            <person name="Rokhsar D."/>
            <person name="Van de Peer Y."/>
            <person name="Moreau H."/>
            <person name="Grigoriev I.V."/>
        </authorList>
    </citation>
    <scope>NUCLEOTIDE SEQUENCE [LARGE SCALE GENOMIC DNA]</scope>
    <source>
        <strain evidence="2 3">CCE9901</strain>
    </source>
</reference>
<dbReference type="AlphaFoldDB" id="A4S5T0"/>
<feature type="region of interest" description="Disordered" evidence="1">
    <location>
        <begin position="167"/>
        <end position="192"/>
    </location>
</feature>
<dbReference type="HOGENOM" id="CLU_467275_0_0_1"/>
<dbReference type="Gramene" id="ABO98956">
    <property type="protein sequence ID" value="ABO98956"/>
    <property type="gene ID" value="OSTLU_26872"/>
</dbReference>
<organism evidence="2 3">
    <name type="scientific">Ostreococcus lucimarinus (strain CCE9901)</name>
    <dbReference type="NCBI Taxonomy" id="436017"/>
    <lineage>
        <taxon>Eukaryota</taxon>
        <taxon>Viridiplantae</taxon>
        <taxon>Chlorophyta</taxon>
        <taxon>Mamiellophyceae</taxon>
        <taxon>Mamiellales</taxon>
        <taxon>Bathycoccaceae</taxon>
        <taxon>Ostreococcus</taxon>
    </lineage>
</organism>